<organism evidence="1">
    <name type="scientific">Myoviridae sp. ctA4D8</name>
    <dbReference type="NCBI Taxonomy" id="2823535"/>
    <lineage>
        <taxon>Viruses</taxon>
        <taxon>Duplodnaviria</taxon>
        <taxon>Heunggongvirae</taxon>
        <taxon>Uroviricota</taxon>
        <taxon>Caudoviricetes</taxon>
    </lineage>
</organism>
<evidence type="ECO:0000313" key="1">
    <source>
        <dbReference type="EMBL" id="DAD65394.1"/>
    </source>
</evidence>
<accession>A0A8S5L6Y6</accession>
<protein>
    <submittedName>
        <fullName evidence="1">Uncharacterized protein</fullName>
    </submittedName>
</protein>
<reference evidence="1" key="1">
    <citation type="journal article" date="2021" name="Proc. Natl. Acad. Sci. U.S.A.">
        <title>A Catalog of Tens of Thousands of Viruses from Human Metagenomes Reveals Hidden Associations with Chronic Diseases.</title>
        <authorList>
            <person name="Tisza M.J."/>
            <person name="Buck C.B."/>
        </authorList>
    </citation>
    <scope>NUCLEOTIDE SEQUENCE</scope>
    <source>
        <strain evidence="1">CtA4D8</strain>
    </source>
</reference>
<dbReference type="EMBL" id="BK014643">
    <property type="protein sequence ID" value="DAD65394.1"/>
    <property type="molecule type" value="Genomic_DNA"/>
</dbReference>
<proteinExistence type="predicted"/>
<sequence length="161" mass="18425">MYKINESRLVKDSVLNGGKPNVKVYAREDRYRFAGANEVEIYVNNGTAFKFDCNEAEQANMSLLELIGAEDKFKEQVMNAVTTAIENCIKDAVKSFDVKKAISVMVDNVMKVEKEKKISKEDTIAYVRETLPNKIFSIYAREFEDEFRKRGYGDVIGDRLL</sequence>
<name>A0A8S5L6Y6_9CAUD</name>